<keyword evidence="12" id="KW-0508">mRNA splicing</keyword>
<feature type="domain" description="DDT" evidence="20">
    <location>
        <begin position="1369"/>
        <end position="1429"/>
    </location>
</feature>
<feature type="region of interest" description="Disordered" evidence="18">
    <location>
        <begin position="2332"/>
        <end position="2405"/>
    </location>
</feature>
<evidence type="ECO:0000259" key="19">
    <source>
        <dbReference type="PROSITE" id="PS50016"/>
    </source>
</evidence>
<dbReference type="GO" id="GO:0003723">
    <property type="term" value="F:RNA binding"/>
    <property type="evidence" value="ECO:0007669"/>
    <property type="project" value="InterPro"/>
</dbReference>
<keyword evidence="9" id="KW-0862">Zinc</keyword>
<protein>
    <recommendedName>
        <fullName evidence="4">Nuclear cap-binding protein subunit 1</fullName>
    </recommendedName>
    <alternativeName>
        <fullName evidence="14">80 kDa nuclear cap-binding protein</fullName>
    </alternativeName>
</protein>
<evidence type="ECO:0000256" key="14">
    <source>
        <dbReference type="ARBA" id="ARBA00030965"/>
    </source>
</evidence>
<feature type="compositionally biased region" description="Basic residues" evidence="18">
    <location>
        <begin position="2292"/>
        <end position="2312"/>
    </location>
</feature>
<evidence type="ECO:0000256" key="7">
    <source>
        <dbReference type="ARBA" id="ARBA00022723"/>
    </source>
</evidence>
<evidence type="ECO:0000256" key="13">
    <source>
        <dbReference type="ARBA" id="ARBA00023242"/>
    </source>
</evidence>
<dbReference type="InterPro" id="IPR001965">
    <property type="entry name" value="Znf_PHD"/>
</dbReference>
<dbReference type="InterPro" id="IPR019787">
    <property type="entry name" value="Znf_PHD-finger"/>
</dbReference>
<keyword evidence="5" id="KW-0963">Cytoplasm</keyword>
<organism evidence="21 22">
    <name type="scientific">Cucurbita argyrosperma subsp. sororia</name>
    <dbReference type="NCBI Taxonomy" id="37648"/>
    <lineage>
        <taxon>Eukaryota</taxon>
        <taxon>Viridiplantae</taxon>
        <taxon>Streptophyta</taxon>
        <taxon>Embryophyta</taxon>
        <taxon>Tracheophyta</taxon>
        <taxon>Spermatophyta</taxon>
        <taxon>Magnoliopsida</taxon>
        <taxon>eudicotyledons</taxon>
        <taxon>Gunneridae</taxon>
        <taxon>Pentapetalae</taxon>
        <taxon>rosids</taxon>
        <taxon>fabids</taxon>
        <taxon>Cucurbitales</taxon>
        <taxon>Cucurbitaceae</taxon>
        <taxon>Cucurbiteae</taxon>
        <taxon>Cucurbita</taxon>
    </lineage>
</organism>
<evidence type="ECO:0000259" key="20">
    <source>
        <dbReference type="PROSITE" id="PS50827"/>
    </source>
</evidence>
<evidence type="ECO:0000256" key="18">
    <source>
        <dbReference type="SAM" id="MobiDB-lite"/>
    </source>
</evidence>
<dbReference type="GO" id="GO:0006370">
    <property type="term" value="P:7-methylguanosine mRNA capping"/>
    <property type="evidence" value="ECO:0007669"/>
    <property type="project" value="UniProtKB-KW"/>
</dbReference>
<keyword evidence="22" id="KW-1185">Reference proteome</keyword>
<dbReference type="CDD" id="cd15539">
    <property type="entry name" value="PHD1_AIRE"/>
    <property type="match status" value="1"/>
</dbReference>
<dbReference type="PANTHER" id="PTHR46508:SF5">
    <property type="entry name" value="PHD-FINGER AND DNA BINDING DOMAIN-CONTAINING PROTEIN"/>
    <property type="match status" value="1"/>
</dbReference>
<dbReference type="GO" id="GO:0031047">
    <property type="term" value="P:regulatory ncRNA-mediated gene silencing"/>
    <property type="evidence" value="ECO:0007669"/>
    <property type="project" value="UniProtKB-KW"/>
</dbReference>
<evidence type="ECO:0000256" key="5">
    <source>
        <dbReference type="ARBA" id="ARBA00022490"/>
    </source>
</evidence>
<keyword evidence="6" id="KW-0507">mRNA processing</keyword>
<dbReference type="InterPro" id="IPR028942">
    <property type="entry name" value="WHIM1_dom"/>
</dbReference>
<feature type="region of interest" description="Disordered" evidence="18">
    <location>
        <begin position="2291"/>
        <end position="2318"/>
    </location>
</feature>
<dbReference type="Pfam" id="PF09088">
    <property type="entry name" value="MIF4G_like"/>
    <property type="match status" value="1"/>
</dbReference>
<keyword evidence="13" id="KW-0539">Nucleus</keyword>
<dbReference type="Pfam" id="PF21743">
    <property type="entry name" value="PTM_DIR17_Tudor"/>
    <property type="match status" value="1"/>
</dbReference>
<evidence type="ECO:0000256" key="17">
    <source>
        <dbReference type="SAM" id="Coils"/>
    </source>
</evidence>
<dbReference type="PROSITE" id="PS01359">
    <property type="entry name" value="ZF_PHD_1"/>
    <property type="match status" value="1"/>
</dbReference>
<dbReference type="EMBL" id="JAGKQH010000011">
    <property type="protein sequence ID" value="KAG6588203.1"/>
    <property type="molecule type" value="Genomic_DNA"/>
</dbReference>
<comment type="similarity">
    <text evidence="3">Belongs to the NCBP1 family.</text>
</comment>
<dbReference type="PROSITE" id="PS50827">
    <property type="entry name" value="DDT"/>
    <property type="match status" value="1"/>
</dbReference>
<gene>
    <name evidence="21" type="primary">ABH1</name>
    <name evidence="21" type="ORF">SDJN03_16768</name>
</gene>
<evidence type="ECO:0000256" key="10">
    <source>
        <dbReference type="ARBA" id="ARBA00023042"/>
    </source>
</evidence>
<evidence type="ECO:0000313" key="22">
    <source>
        <dbReference type="Proteomes" id="UP000685013"/>
    </source>
</evidence>
<comment type="caution">
    <text evidence="21">The sequence shown here is derived from an EMBL/GenBank/DDBJ whole genome shotgun (WGS) entry which is preliminary data.</text>
</comment>
<name>A0AAV6MVB9_9ROSI</name>
<dbReference type="Pfam" id="PF24294">
    <property type="entry name" value="Chromo_PTM"/>
    <property type="match status" value="1"/>
</dbReference>
<dbReference type="GO" id="GO:0005737">
    <property type="term" value="C:cytoplasm"/>
    <property type="evidence" value="ECO:0007669"/>
    <property type="project" value="UniProtKB-SubCell"/>
</dbReference>
<comment type="subunit">
    <text evidence="15">Component of the nuclear cap-binding complex (CBC), a heterodimer composed of ABH1/CBP80 and CBP20 that interacts with m7GpppG-capped RNA.</text>
</comment>
<dbReference type="PROSITE" id="PS50016">
    <property type="entry name" value="ZF_PHD_2"/>
    <property type="match status" value="1"/>
</dbReference>
<dbReference type="Proteomes" id="UP000685013">
    <property type="component" value="Chromosome 11"/>
</dbReference>
<dbReference type="FunFam" id="1.25.40.180:FF:000040">
    <property type="entry name" value="Nuclear cap-binding protein subunit 1"/>
    <property type="match status" value="1"/>
</dbReference>
<feature type="region of interest" description="Disordered" evidence="18">
    <location>
        <begin position="1132"/>
        <end position="1151"/>
    </location>
</feature>
<feature type="compositionally biased region" description="Polar residues" evidence="18">
    <location>
        <begin position="1137"/>
        <end position="1151"/>
    </location>
</feature>
<feature type="coiled-coil region" evidence="17">
    <location>
        <begin position="645"/>
        <end position="726"/>
    </location>
</feature>
<evidence type="ECO:0000256" key="6">
    <source>
        <dbReference type="ARBA" id="ARBA00022664"/>
    </source>
</evidence>
<dbReference type="Pfam" id="PF15612">
    <property type="entry name" value="WHIM1"/>
    <property type="match status" value="1"/>
</dbReference>
<evidence type="ECO:0000256" key="4">
    <source>
        <dbReference type="ARBA" id="ARBA00019879"/>
    </source>
</evidence>
<keyword evidence="7" id="KW-0479">Metal-binding</keyword>
<dbReference type="SMART" id="SM00571">
    <property type="entry name" value="DDT"/>
    <property type="match status" value="1"/>
</dbReference>
<dbReference type="InterPro" id="IPR047365">
    <property type="entry name" value="Tudor_AtPTM-like"/>
</dbReference>
<dbReference type="GO" id="GO:0000785">
    <property type="term" value="C:chromatin"/>
    <property type="evidence" value="ECO:0007669"/>
    <property type="project" value="UniProtKB-ARBA"/>
</dbReference>
<dbReference type="SMART" id="SM00543">
    <property type="entry name" value="MIF4G"/>
    <property type="match status" value="1"/>
</dbReference>
<evidence type="ECO:0000256" key="2">
    <source>
        <dbReference type="ARBA" id="ARBA00004496"/>
    </source>
</evidence>
<dbReference type="InterPro" id="IPR018501">
    <property type="entry name" value="DDT_dom"/>
</dbReference>
<dbReference type="InterPro" id="IPR015174">
    <property type="entry name" value="MIF4G-like_typ-2"/>
</dbReference>
<dbReference type="Pfam" id="PF02791">
    <property type="entry name" value="DDT"/>
    <property type="match status" value="1"/>
</dbReference>
<dbReference type="Pfam" id="PF09090">
    <property type="entry name" value="MIF4G_like_2"/>
    <property type="match status" value="1"/>
</dbReference>
<dbReference type="Pfam" id="PF00628">
    <property type="entry name" value="PHD"/>
    <property type="match status" value="1"/>
</dbReference>
<dbReference type="PANTHER" id="PTHR46508">
    <property type="entry name" value="PHD FINGER FAMILY PROTEIN"/>
    <property type="match status" value="1"/>
</dbReference>
<dbReference type="InterPro" id="IPR056618">
    <property type="entry name" value="Chromo_PTM"/>
</dbReference>
<keyword evidence="10" id="KW-0506">mRNA capping</keyword>
<evidence type="ECO:0000256" key="15">
    <source>
        <dbReference type="ARBA" id="ARBA00063743"/>
    </source>
</evidence>
<dbReference type="InterPro" id="IPR015172">
    <property type="entry name" value="MIF4G-like_typ-1"/>
</dbReference>
<evidence type="ECO:0000256" key="16">
    <source>
        <dbReference type="PROSITE-ProRule" id="PRU00146"/>
    </source>
</evidence>
<feature type="region of interest" description="Disordered" evidence="18">
    <location>
        <begin position="1264"/>
        <end position="1295"/>
    </location>
</feature>
<keyword evidence="17" id="KW-0175">Coiled coil</keyword>
<dbReference type="FunFam" id="1.25.40.180:FF:000029">
    <property type="entry name" value="Nuclear cap-binding protein"/>
    <property type="match status" value="1"/>
</dbReference>
<proteinExistence type="inferred from homology"/>
<evidence type="ECO:0000256" key="9">
    <source>
        <dbReference type="ARBA" id="ARBA00022833"/>
    </source>
</evidence>
<dbReference type="Pfam" id="PF02854">
    <property type="entry name" value="MIF4G"/>
    <property type="match status" value="1"/>
</dbReference>
<evidence type="ECO:0000256" key="11">
    <source>
        <dbReference type="ARBA" id="ARBA00023158"/>
    </source>
</evidence>
<dbReference type="InterPro" id="IPR003890">
    <property type="entry name" value="MIF4G-like_typ-3"/>
</dbReference>
<keyword evidence="11" id="KW-0943">RNA-mediated gene silencing</keyword>
<accession>A0AAV6MVB9</accession>
<sequence length="2554" mass="287278">MSSWKSLLLRIGDKSPEYGTSSDFKDHIETCFGAIRRELDHYGDEVLPFLLQCVEQLPHKTPLYGTLIGLINLENEDFVKKIVDQTHKSFQDALNTGNCHGIRILLRFLTTLMSSKVLLSTSLVVVFETLLSSAATTVDEEKGNPAWQARADFYISCILSCFPWGGAELVEQVPEELERVMVGVEAYLSIRRHTVDTGLSFFEDAGEVEKTLNEKDFLEDLWGRIQALSSDGWKVDSVPRPHLLFEAQLVAGKSHEFGSISCPEQPDSPSTPSGITYGKQKYDAELSYPQRIRRLNIFPSSKFEDLQPIDRFVVEEYLLDVLLFFNGCRKECASFMVGLPVPFRYEYLMAETIFSQLLMLPQPPFKPIYYTLVIIDLCKALPGAFPAVVAGAVRALFEKIADLDMECRIRLILWFSHHLSNFQFIWPWEEWAYVLELPKWAPQRVFVKEVLDREVRLSYWDKIKQSIENAPGLEELLPPKGGPNFKFSTEDDGEKNEQHALSAELYNMVKGRAAAREVISWLDETVIPKHGFDVSLVVIVQTLLDIGSKSFTHLITVLERYGQVISRICPDQDKQVLLISEVSSYWKNNTQMTAIAIDRMMGYRLISNLAIIRWIFSPENIEQYHTSDRPWEILRNALCKTYNRISDLRKEISSLKKDIVAAEEAVAKTQDELNAAESKLALVDGEPVMGENPVRLKRLKSYAEKAKEQEESIRDSLEAKEALLARALEENETLFLSLYKSFSSILTERLPAASSVQTLQDLKSINPTDTNAMDLEEEPAAMDMDNEDSRPEKRIRQGLLETIRFRDMATHREVGCRSLVIRRCTPAFQESSLLQPTSIYGLDLTASQFRLLIGCSFTPLMEFVGRAVKKEFKGRGIHLGVVKSFNSSSRFFEVEFEGGDSEELALSEVSLLLEDQSQPVENRPCRGRKPKKRRRIESTCEIGDASANAGRNSVPDKGNSDETLEMAFEVSVVCVKDLKENLNLNDEVEKNVQIADGVGGNLNGSLEGNENLDMNVDLSDGFEDILERRSESEKGFVGNRSGNGNLCRNEDFRDGLDLNASSSSNEWFNLIDGSGVHARTSKDSSLERRGSIDLNLYVNADFDENLTGGAVSCSPVETKKKEWDFDLNLQVNDELGDTNNNGGEEAASSGTTEGVIDEVCEEAVMDQVRDGAVMDHVCHEAEIHQVCDEVVVEKVCDEAVIDKVYNNVEGLPDKIMESEHESGNLQEVHVDIKEELPKDSYSSGGDVAVNDGNVVNIEVKDVSSDAGPQATDGFQGNSEDQCKQRGGRRKKRKVLDGVNTPDTVLRRSTRRGSVQKTVPIASSDISSPVASVVTEEKQVAYDCKESDMPVAFPLKLQLPPSSKNLNLDDIPILDLFSIYSCLRSFSTLLFLSPFELDDFVAALNCKSPTILFDNIHLSVLKTLRKHLEYLSAEGSESASSCLRSLNWDMLDLITWPIFMVEYLLIHGSGLKPGVDLCHLNLLENDCYKLPTGIKIEILRCLCDDMIEAEAIRSEINRRSLAAEPEIIRDRSARLEVYKKKKISANASINSCLSVDGMDDTTDWNSDECCLCKMDGSLICCDGCPAAYHLKCVGIANDLLPEGDWFCPECAIDRQKPWMKTPKSLRGADFLGMDPHGRTYFSSCGYLLVFDSCDTESSVSYYHTNDLDVVIEALRSSDSSYSDILMAIYKHWKIPFTSNGKTSKMGSLDCTIGYHSNSFHEGAKSVNLVEVEAILEGSTMNTEEPALDSKMNSSVQNGYEFISQAKVPGKFSSGGNLSSIRPCLDGKEDFLGVKTDDGYSNFYSFAQTASSVADEFLRKSSDKIKEKSTMSEEEIIAGQMKVILKKTSNFYWPFIQNFNVATQKEKCGWCFPCKSSSDEADCLFKTNISQIEEGLAVHVHDLQLKMKGKGHLRDVVCQIISIENRLRGLLLGPWLDSHYSKLWRDGLVALDLNSIKPLLLMIESNLHQPALSTEWFKYVDSVNTLGSASLFITSSVRTNRHGISRKRARFSDTESNASSYGSSGLSMFWWRGGQLSRRMFNWKGLPRSLVSKAARQAGCTKIPGIAYPEGSECARRSKCIAWRAAVEASTSVEQLAFQVREFYSNILWDDIENTHPLPTLEKELRKSIRLFKKVIVRRKSVEGDVTKYLLDFGKRRVIPDIVKKHGIILEDSSNDKKRYWLNGIYVPLHLVKNFEEKRIARKTNEVKPKNVELSTVKSSRKKGFAYLFARADKPELYQCGRCNKVVPVRDAVSCRYCQGIFHKKHVKKYVESVAAQCTYTCHSCWDGMSVKTSGKRGKSGVKGGKLHMERHKKVSSDQRALRLKNRKKLLRAGKQVQTKSKSKVPTGIPLRRSERQATFSSLQKKKQSLQKKKQNKKKIGGSVKRKKIKSRKGTPNKRKRETSLQKKRTLACHSFWLNGLFLSTKPGDERVSHFREKKLLALSQSISMDLEKPKCNLCSETEHASGLNYIACEICGAWFHGDAFGLDQTKIDKLIGFRCHTCRKRMPPVCPHQTNQKSDILEVPEERDNCVSNGKKRKTAKANDKEVNYIPEIIL</sequence>
<reference evidence="21 22" key="1">
    <citation type="journal article" date="2021" name="Hortic Res">
        <title>The domestication of Cucurbita argyrosperma as revealed by the genome of its wild relative.</title>
        <authorList>
            <person name="Barrera-Redondo J."/>
            <person name="Sanchez-de la Vega G."/>
            <person name="Aguirre-Liguori J.A."/>
            <person name="Castellanos-Morales G."/>
            <person name="Gutierrez-Guerrero Y.T."/>
            <person name="Aguirre-Dugua X."/>
            <person name="Aguirre-Planter E."/>
            <person name="Tenaillon M.I."/>
            <person name="Lira-Saade R."/>
            <person name="Eguiarte L.E."/>
        </authorList>
    </citation>
    <scope>NUCLEOTIDE SEQUENCE [LARGE SCALE GENOMIC DNA]</scope>
    <source>
        <strain evidence="21">JBR-2021</strain>
    </source>
</reference>
<evidence type="ECO:0000256" key="3">
    <source>
        <dbReference type="ARBA" id="ARBA00007413"/>
    </source>
</evidence>
<comment type="subcellular location">
    <subcellularLocation>
        <location evidence="2">Cytoplasm</location>
    </subcellularLocation>
    <subcellularLocation>
        <location evidence="1">Nucleus</location>
    </subcellularLocation>
</comment>
<dbReference type="InterPro" id="IPR019786">
    <property type="entry name" value="Zinc_finger_PHD-type_CS"/>
</dbReference>
<dbReference type="GO" id="GO:0008380">
    <property type="term" value="P:RNA splicing"/>
    <property type="evidence" value="ECO:0007669"/>
    <property type="project" value="UniProtKB-KW"/>
</dbReference>
<evidence type="ECO:0000256" key="12">
    <source>
        <dbReference type="ARBA" id="ARBA00023187"/>
    </source>
</evidence>
<feature type="non-terminal residue" evidence="21">
    <location>
        <position position="1"/>
    </location>
</feature>
<dbReference type="GO" id="GO:0008270">
    <property type="term" value="F:zinc ion binding"/>
    <property type="evidence" value="ECO:0007669"/>
    <property type="project" value="UniProtKB-KW"/>
</dbReference>
<evidence type="ECO:0000256" key="1">
    <source>
        <dbReference type="ARBA" id="ARBA00004123"/>
    </source>
</evidence>
<evidence type="ECO:0000256" key="8">
    <source>
        <dbReference type="ARBA" id="ARBA00022771"/>
    </source>
</evidence>
<feature type="compositionally biased region" description="Basic residues" evidence="18">
    <location>
        <begin position="2362"/>
        <end position="2405"/>
    </location>
</feature>
<dbReference type="GO" id="GO:0005634">
    <property type="term" value="C:nucleus"/>
    <property type="evidence" value="ECO:0007669"/>
    <property type="project" value="UniProtKB-SubCell"/>
</dbReference>
<keyword evidence="8 16" id="KW-0863">Zinc-finger</keyword>
<evidence type="ECO:0000313" key="21">
    <source>
        <dbReference type="EMBL" id="KAG6588203.1"/>
    </source>
</evidence>
<feature type="domain" description="PHD-type" evidence="19">
    <location>
        <begin position="1565"/>
        <end position="1612"/>
    </location>
</feature>
<dbReference type="SMART" id="SM00249">
    <property type="entry name" value="PHD"/>
    <property type="match status" value="2"/>
</dbReference>